<dbReference type="RefSeq" id="WP_203831703.1">
    <property type="nucleotide sequence ID" value="NZ_BONH01000004.1"/>
</dbReference>
<reference evidence="4 5" key="1">
    <citation type="submission" date="2021-01" db="EMBL/GenBank/DDBJ databases">
        <title>Whole genome shotgun sequence of Catellatospora citrea NBRC 14495.</title>
        <authorList>
            <person name="Komaki H."/>
            <person name="Tamura T."/>
        </authorList>
    </citation>
    <scope>NUCLEOTIDE SEQUENCE [LARGE SCALE GENOMIC DNA]</scope>
    <source>
        <strain evidence="4 5">NBRC 14495</strain>
    </source>
</reference>
<dbReference type="Proteomes" id="UP000659904">
    <property type="component" value="Unassembled WGS sequence"/>
</dbReference>
<dbReference type="Gene3D" id="3.30.360.10">
    <property type="entry name" value="Dihydrodipicolinate Reductase, domain 2"/>
    <property type="match status" value="1"/>
</dbReference>
<dbReference type="InterPro" id="IPR036291">
    <property type="entry name" value="NAD(P)-bd_dom_sf"/>
</dbReference>
<dbReference type="PANTHER" id="PTHR43818:SF11">
    <property type="entry name" value="BCDNA.GH03377"/>
    <property type="match status" value="1"/>
</dbReference>
<sequence length="350" mass="37012">MTNLAIVGTGNIAAGYLTDLRTYPGIEVVGGYDSDPAQSAAFGAAHDLPIYGSLDELLGDEKVDVVVNLTPLSAHVPVTRAALRAGKHVFSEKPLAPTAHEARSLIAEAAAHGLRLGCAPFTYLGEAIQTAWKLVRDDAVGPIKLVYAEVNHDRIESWHPAPQGPYRAGPLFDVGVYSLTALTAMLGPARKVWAYGTILKPDRVTLSGEMFSPQAPDFSVVVLELAGGATVRLTANFYVGAGTRQSGIELHGERGSIHIADWTNFDSEIRVGLPPEPVALLGDPYRGIPWGRGIAEFVAAINEGRPHRCSAEHAAHIVDILAAAAQSQQTGAPVEVSSAFPSPLPMPWAA</sequence>
<dbReference type="SUPFAM" id="SSF51735">
    <property type="entry name" value="NAD(P)-binding Rossmann-fold domains"/>
    <property type="match status" value="1"/>
</dbReference>
<comment type="caution">
    <text evidence="4">The sequence shown here is derived from an EMBL/GenBank/DDBJ whole genome shotgun (WGS) entry which is preliminary data.</text>
</comment>
<dbReference type="Pfam" id="PF01408">
    <property type="entry name" value="GFO_IDH_MocA"/>
    <property type="match status" value="1"/>
</dbReference>
<dbReference type="InterPro" id="IPR055170">
    <property type="entry name" value="GFO_IDH_MocA-like_dom"/>
</dbReference>
<feature type="domain" description="Gfo/Idh/MocA-like oxidoreductase N-terminal" evidence="2">
    <location>
        <begin position="3"/>
        <end position="116"/>
    </location>
</feature>
<protein>
    <submittedName>
        <fullName evidence="4">Oxidoreductase</fullName>
    </submittedName>
</protein>
<proteinExistence type="predicted"/>
<dbReference type="InterPro" id="IPR050463">
    <property type="entry name" value="Gfo/Idh/MocA_oxidrdct_glycsds"/>
</dbReference>
<dbReference type="AlphaFoldDB" id="A0A8J3KJP5"/>
<name>A0A8J3KJP5_9ACTN</name>
<dbReference type="EMBL" id="BONH01000004">
    <property type="protein sequence ID" value="GIF96369.1"/>
    <property type="molecule type" value="Genomic_DNA"/>
</dbReference>
<evidence type="ECO:0000259" key="2">
    <source>
        <dbReference type="Pfam" id="PF01408"/>
    </source>
</evidence>
<dbReference type="PANTHER" id="PTHR43818">
    <property type="entry name" value="BCDNA.GH03377"/>
    <property type="match status" value="1"/>
</dbReference>
<dbReference type="GO" id="GO:0000166">
    <property type="term" value="F:nucleotide binding"/>
    <property type="evidence" value="ECO:0007669"/>
    <property type="project" value="InterPro"/>
</dbReference>
<evidence type="ECO:0000259" key="3">
    <source>
        <dbReference type="Pfam" id="PF22725"/>
    </source>
</evidence>
<keyword evidence="1" id="KW-0560">Oxidoreductase</keyword>
<keyword evidence="5" id="KW-1185">Reference proteome</keyword>
<evidence type="ECO:0000313" key="5">
    <source>
        <dbReference type="Proteomes" id="UP000659904"/>
    </source>
</evidence>
<evidence type="ECO:0000256" key="1">
    <source>
        <dbReference type="ARBA" id="ARBA00023002"/>
    </source>
</evidence>
<dbReference type="GO" id="GO:0016491">
    <property type="term" value="F:oxidoreductase activity"/>
    <property type="evidence" value="ECO:0007669"/>
    <property type="project" value="UniProtKB-KW"/>
</dbReference>
<feature type="domain" description="GFO/IDH/MocA-like oxidoreductase" evidence="3">
    <location>
        <begin position="128"/>
        <end position="257"/>
    </location>
</feature>
<dbReference type="InterPro" id="IPR000683">
    <property type="entry name" value="Gfo/Idh/MocA-like_OxRdtase_N"/>
</dbReference>
<evidence type="ECO:0000313" key="4">
    <source>
        <dbReference type="EMBL" id="GIF96369.1"/>
    </source>
</evidence>
<accession>A0A8J3KJP5</accession>
<dbReference type="Pfam" id="PF22725">
    <property type="entry name" value="GFO_IDH_MocA_C3"/>
    <property type="match status" value="1"/>
</dbReference>
<gene>
    <name evidence="4" type="ORF">Cci01nite_14630</name>
</gene>
<organism evidence="4 5">
    <name type="scientific">Catellatospora citrea</name>
    <dbReference type="NCBI Taxonomy" id="53366"/>
    <lineage>
        <taxon>Bacteria</taxon>
        <taxon>Bacillati</taxon>
        <taxon>Actinomycetota</taxon>
        <taxon>Actinomycetes</taxon>
        <taxon>Micromonosporales</taxon>
        <taxon>Micromonosporaceae</taxon>
        <taxon>Catellatospora</taxon>
    </lineage>
</organism>
<dbReference type="Gene3D" id="3.40.50.720">
    <property type="entry name" value="NAD(P)-binding Rossmann-like Domain"/>
    <property type="match status" value="1"/>
</dbReference>
<dbReference type="SUPFAM" id="SSF55347">
    <property type="entry name" value="Glyceraldehyde-3-phosphate dehydrogenase-like, C-terminal domain"/>
    <property type="match status" value="1"/>
</dbReference>